<organism evidence="1 2">
    <name type="scientific">Pararobbsia alpina</name>
    <dbReference type="NCBI Taxonomy" id="621374"/>
    <lineage>
        <taxon>Bacteria</taxon>
        <taxon>Pseudomonadati</taxon>
        <taxon>Pseudomonadota</taxon>
        <taxon>Betaproteobacteria</taxon>
        <taxon>Burkholderiales</taxon>
        <taxon>Burkholderiaceae</taxon>
        <taxon>Pararobbsia</taxon>
    </lineage>
</organism>
<dbReference type="Proteomes" id="UP000494115">
    <property type="component" value="Unassembled WGS sequence"/>
</dbReference>
<dbReference type="EMBL" id="CADIKM010000005">
    <property type="protein sequence ID" value="CAB3783330.1"/>
    <property type="molecule type" value="Genomic_DNA"/>
</dbReference>
<dbReference type="AlphaFoldDB" id="A0A6S7B936"/>
<reference evidence="1 2" key="1">
    <citation type="submission" date="2020-04" db="EMBL/GenBank/DDBJ databases">
        <authorList>
            <person name="De Canck E."/>
        </authorList>
    </citation>
    <scope>NUCLEOTIDE SEQUENCE [LARGE SCALE GENOMIC DNA]</scope>
    <source>
        <strain evidence="1 2">LMG 28138</strain>
    </source>
</reference>
<evidence type="ECO:0000313" key="2">
    <source>
        <dbReference type="Proteomes" id="UP000494115"/>
    </source>
</evidence>
<name>A0A6S7B936_9BURK</name>
<gene>
    <name evidence="1" type="ORF">LMG28138_01618</name>
</gene>
<accession>A0A6S7B936</accession>
<evidence type="ECO:0000313" key="1">
    <source>
        <dbReference type="EMBL" id="CAB3783330.1"/>
    </source>
</evidence>
<protein>
    <submittedName>
        <fullName evidence="1">Uncharacterized protein</fullName>
    </submittedName>
</protein>
<keyword evidence="2" id="KW-1185">Reference proteome</keyword>
<proteinExistence type="predicted"/>
<sequence length="356" mass="40118">MSVVPGNAVARVGASNELTKPLMMTSAQIVEVAESIGVSKSHQHVMRDIKVTLMDLYFEQELKGILPEKCPGRYKSANADRIFEELFSEQNVKAKPTLVQLIGSAFSWSRDTQGRLAGFMLDKHHAETLVYGYSTKLRHACIARLHELEKELAARSLPAPAPTPEPKSIEDKTVARVSKAIIVLDMLAGSKSYGLTQEEHRNGIHKLLRANDVPTDMLPAPTNDTYVGEGTATHYLKLRGSCLPVTKFFKLLHEEGLITRHSRPSSKTRKTDGATVMKRCWRPTTEGMRFCYEEPNPKSYNRDFTMLFYASRFNALMKLIAPRYEALIASGKYVPEWSKSENEKHAKEYRDHFTAD</sequence>